<dbReference type="AlphaFoldDB" id="A0AAD8YLT2"/>
<sequence length="235" mass="26528">MMFVRLAILLCLVRASHCFRYSSLSHRLSSNQRRQYGAIEFRSNIQSKSIQRNRHHYIQLDMSDGDDDIISGSSKFSMEEIPLNQIFSKAVVLQRCGDRTGALQEYNHFLQVAETHDVDPSLYAEVHANTAAIYAMQGKGADTDSKEMRVKAKEAFQEALKYRPSLGSAWVNLALLQLAEGKELGANEQDEVKKVLKDARSCCERALGLDNDDERSRSLANKLIGDIDTMLKQIK</sequence>
<reference evidence="2" key="1">
    <citation type="submission" date="2023-06" db="EMBL/GenBank/DDBJ databases">
        <title>Survivors Of The Sea: Transcriptome response of Skeletonema marinoi to long-term dormancy.</title>
        <authorList>
            <person name="Pinder M.I.M."/>
            <person name="Kourtchenko O."/>
            <person name="Robertson E.K."/>
            <person name="Larsson T."/>
            <person name="Maumus F."/>
            <person name="Osuna-Cruz C.M."/>
            <person name="Vancaester E."/>
            <person name="Stenow R."/>
            <person name="Vandepoele K."/>
            <person name="Ploug H."/>
            <person name="Bruchert V."/>
            <person name="Godhe A."/>
            <person name="Topel M."/>
        </authorList>
    </citation>
    <scope>NUCLEOTIDE SEQUENCE</scope>
    <source>
        <strain evidence="2">R05AC</strain>
    </source>
</reference>
<dbReference type="InterPro" id="IPR011990">
    <property type="entry name" value="TPR-like_helical_dom_sf"/>
</dbReference>
<dbReference type="Gene3D" id="1.25.40.10">
    <property type="entry name" value="Tetratricopeptide repeat domain"/>
    <property type="match status" value="1"/>
</dbReference>
<dbReference type="SUPFAM" id="SSF48452">
    <property type="entry name" value="TPR-like"/>
    <property type="match status" value="1"/>
</dbReference>
<evidence type="ECO:0000313" key="3">
    <source>
        <dbReference type="Proteomes" id="UP001224775"/>
    </source>
</evidence>
<gene>
    <name evidence="2" type="ORF">QTG54_000291</name>
</gene>
<dbReference type="Proteomes" id="UP001224775">
    <property type="component" value="Unassembled WGS sequence"/>
</dbReference>
<organism evidence="2 3">
    <name type="scientific">Skeletonema marinoi</name>
    <dbReference type="NCBI Taxonomy" id="267567"/>
    <lineage>
        <taxon>Eukaryota</taxon>
        <taxon>Sar</taxon>
        <taxon>Stramenopiles</taxon>
        <taxon>Ochrophyta</taxon>
        <taxon>Bacillariophyta</taxon>
        <taxon>Coscinodiscophyceae</taxon>
        <taxon>Thalassiosirophycidae</taxon>
        <taxon>Thalassiosirales</taxon>
        <taxon>Skeletonemataceae</taxon>
        <taxon>Skeletonema</taxon>
        <taxon>Skeletonema marinoi-dohrnii complex</taxon>
    </lineage>
</organism>
<evidence type="ECO:0000313" key="2">
    <source>
        <dbReference type="EMBL" id="KAK1748352.1"/>
    </source>
</evidence>
<protein>
    <submittedName>
        <fullName evidence="2">Uncharacterized protein</fullName>
    </submittedName>
</protein>
<keyword evidence="3" id="KW-1185">Reference proteome</keyword>
<comment type="caution">
    <text evidence="2">The sequence shown here is derived from an EMBL/GenBank/DDBJ whole genome shotgun (WGS) entry which is preliminary data.</text>
</comment>
<evidence type="ECO:0000256" key="1">
    <source>
        <dbReference type="SAM" id="SignalP"/>
    </source>
</evidence>
<keyword evidence="1" id="KW-0732">Signal</keyword>
<dbReference type="EMBL" id="JATAAI010000001">
    <property type="protein sequence ID" value="KAK1748352.1"/>
    <property type="molecule type" value="Genomic_DNA"/>
</dbReference>
<proteinExistence type="predicted"/>
<accession>A0AAD8YLT2</accession>
<feature type="chain" id="PRO_5042016557" evidence="1">
    <location>
        <begin position="19"/>
        <end position="235"/>
    </location>
</feature>
<feature type="signal peptide" evidence="1">
    <location>
        <begin position="1"/>
        <end position="18"/>
    </location>
</feature>
<name>A0AAD8YLT2_9STRA</name>